<feature type="region of interest" description="Disordered" evidence="4">
    <location>
        <begin position="993"/>
        <end position="1013"/>
    </location>
</feature>
<dbReference type="SMART" id="SM01302">
    <property type="entry name" value="Raptor_N"/>
    <property type="match status" value="1"/>
</dbReference>
<dbReference type="InterPro" id="IPR001680">
    <property type="entry name" value="WD40_rpt"/>
</dbReference>
<evidence type="ECO:0000313" key="6">
    <source>
        <dbReference type="EMBL" id="CAD9703633.1"/>
    </source>
</evidence>
<feature type="domain" description="Raptor N-terminal CASPase-like" evidence="5">
    <location>
        <begin position="102"/>
        <end position="255"/>
    </location>
</feature>
<evidence type="ECO:0000256" key="2">
    <source>
        <dbReference type="ARBA" id="ARBA00022574"/>
    </source>
</evidence>
<dbReference type="InterPro" id="IPR036322">
    <property type="entry name" value="WD40_repeat_dom_sf"/>
</dbReference>
<comment type="similarity">
    <text evidence="1">Belongs to the WD repeat RAPTOR family.</text>
</comment>
<dbReference type="Pfam" id="PF14538">
    <property type="entry name" value="Raptor_N"/>
    <property type="match status" value="1"/>
</dbReference>
<dbReference type="SUPFAM" id="SSF50978">
    <property type="entry name" value="WD40 repeat-like"/>
    <property type="match status" value="1"/>
</dbReference>
<feature type="region of interest" description="Disordered" evidence="4">
    <location>
        <begin position="1141"/>
        <end position="1166"/>
    </location>
</feature>
<feature type="region of interest" description="Disordered" evidence="4">
    <location>
        <begin position="1296"/>
        <end position="1330"/>
    </location>
</feature>
<evidence type="ECO:0000259" key="5">
    <source>
        <dbReference type="SMART" id="SM01302"/>
    </source>
</evidence>
<feature type="compositionally biased region" description="Low complexity" evidence="4">
    <location>
        <begin position="794"/>
        <end position="821"/>
    </location>
</feature>
<feature type="compositionally biased region" description="Low complexity" evidence="4">
    <location>
        <begin position="1146"/>
        <end position="1163"/>
    </location>
</feature>
<gene>
    <name evidence="6" type="ORF">QSP1433_LOCUS15339</name>
</gene>
<dbReference type="GO" id="GO:0071230">
    <property type="term" value="P:cellular response to amino acid stimulus"/>
    <property type="evidence" value="ECO:0007669"/>
    <property type="project" value="TreeGrafter"/>
</dbReference>
<evidence type="ECO:0000256" key="1">
    <source>
        <dbReference type="ARBA" id="ARBA00009257"/>
    </source>
</evidence>
<name>A0A7S2SLK4_9STRA</name>
<reference evidence="6" key="1">
    <citation type="submission" date="2021-01" db="EMBL/GenBank/DDBJ databases">
        <authorList>
            <person name="Corre E."/>
            <person name="Pelletier E."/>
            <person name="Niang G."/>
            <person name="Scheremetjew M."/>
            <person name="Finn R."/>
            <person name="Kale V."/>
            <person name="Holt S."/>
            <person name="Cochrane G."/>
            <person name="Meng A."/>
            <person name="Brown T."/>
            <person name="Cohen L."/>
        </authorList>
    </citation>
    <scope>NUCLEOTIDE SEQUENCE</scope>
    <source>
        <strain evidence="6">NY070348D</strain>
    </source>
</reference>
<dbReference type="InterPro" id="IPR011989">
    <property type="entry name" value="ARM-like"/>
</dbReference>
<feature type="region of interest" description="Disordered" evidence="4">
    <location>
        <begin position="262"/>
        <end position="294"/>
    </location>
</feature>
<accession>A0A7S2SLK4</accession>
<dbReference type="EMBL" id="HBHK01024331">
    <property type="protein sequence ID" value="CAD9703633.1"/>
    <property type="molecule type" value="Transcribed_RNA"/>
</dbReference>
<feature type="compositionally biased region" description="Polar residues" evidence="4">
    <location>
        <begin position="996"/>
        <end position="1006"/>
    </location>
</feature>
<dbReference type="GO" id="GO:0031929">
    <property type="term" value="P:TOR signaling"/>
    <property type="evidence" value="ECO:0007669"/>
    <property type="project" value="InterPro"/>
</dbReference>
<feature type="compositionally biased region" description="Low complexity" evidence="4">
    <location>
        <begin position="478"/>
        <end position="492"/>
    </location>
</feature>
<feature type="compositionally biased region" description="Basic and acidic residues" evidence="4">
    <location>
        <begin position="1310"/>
        <end position="1321"/>
    </location>
</feature>
<evidence type="ECO:0000256" key="4">
    <source>
        <dbReference type="SAM" id="MobiDB-lite"/>
    </source>
</evidence>
<dbReference type="PRINTS" id="PR01547">
    <property type="entry name" value="YEAST176DUF"/>
</dbReference>
<dbReference type="SUPFAM" id="SSF48371">
    <property type="entry name" value="ARM repeat"/>
    <property type="match status" value="1"/>
</dbReference>
<dbReference type="GO" id="GO:0030674">
    <property type="term" value="F:protein-macromolecule adaptor activity"/>
    <property type="evidence" value="ECO:0007669"/>
    <property type="project" value="TreeGrafter"/>
</dbReference>
<dbReference type="PANTHER" id="PTHR12848:SF16">
    <property type="entry name" value="REGULATORY-ASSOCIATED PROTEIN OF MTOR"/>
    <property type="match status" value="1"/>
</dbReference>
<dbReference type="GO" id="GO:0030307">
    <property type="term" value="P:positive regulation of cell growth"/>
    <property type="evidence" value="ECO:0007669"/>
    <property type="project" value="TreeGrafter"/>
</dbReference>
<dbReference type="GO" id="GO:0031931">
    <property type="term" value="C:TORC1 complex"/>
    <property type="evidence" value="ECO:0007669"/>
    <property type="project" value="InterPro"/>
</dbReference>
<dbReference type="InterPro" id="IPR029347">
    <property type="entry name" value="Raptor_N"/>
</dbReference>
<dbReference type="PANTHER" id="PTHR12848">
    <property type="entry name" value="REGULATORY-ASSOCIATED PROTEIN OF MTOR"/>
    <property type="match status" value="1"/>
</dbReference>
<keyword evidence="2" id="KW-0853">WD repeat</keyword>
<keyword evidence="3" id="KW-0677">Repeat</keyword>
<dbReference type="InterPro" id="IPR004083">
    <property type="entry name" value="Raptor"/>
</dbReference>
<sequence>MSRVFELDNVLFLDRTNHDWRVGNGEYVLGEDVVIQMQEARVLSTLEELQERLGLRIKSSGFDSSSRIKDKRLLVLLEDEIKEKLDDDALTLAPSSWRLRERMKTAGVALVLCLNIGTDPPDVVKTDPCARLECWTDPTELAQGRALELVARNLQMQFEVWQPRARYKYVLDPSVDAVKKLCSHVRRQAKEERVLFHFNGHGVPRPTANGEIWVISADFTQYIPLSVYDLKTWVGYPAIYTFDCSGAGLLLPYFVNEEEDQQAVELESQQQQQQQQQHEMPFHKAQTRQARGREGATPANECIVLLACGPNEILPSSPDFPADIFTSCLTTPIKIALRWFVMSNRTSMDPIGITVDMVDLVPGKLGDRKTPLGELNWIFTAITDTIAWTVLPRSLFRKLFRQDILVASLFRNFLLAERLLKSVNCNPMSSPALPPTWQHHLWQAWDMAVENCLIQLPHLAPSLRSKRTEREDAPQEYPPAQRQQQYQQSARTQKMGTQDDEYVYRQSDFFANQLTAFEVWLTFGENVQKRRVPEQLPIVLQVLLSSFHRQRALELLARFLNLGPWAVSLALSVGIFPYVNKLLLSPDEKIRPVLLHIWSKILALDSSCQGDVIKEVNNQYQGSAGQGGRGSSRNVNEGGHHYFINQLRWLEIPPHPEELSHSQQLRLAEDVNNSVRATFILSVIVNGHAVGQQLCLHSGLVQVVKRFLLITCEKNLCDELYEAICSLRRWICYALSKLCSRNPSARQKVHDEDIASVLFQMLDDEDTNIVQAAVLALGAMMGTHHDKAKKHRMSMSQQQQQQKQQQQMYMQRTTRKQQQQMMMMNQSQQQYDQRKVEQNEKTAIQNDCLIASRLVRVLKHGSPTVRREVLFSLALFVLNPRHGSFVQLTAHELDISQQKVEETRGELYEELIAKLRKQIGENAEVYLTVWLAIRKLPALDAFPAVCRTASYIANHVREEVLKRIEAIRSRAGLRVDSVEGDLSSLSLETTRRPALSSASVDQTQEPQPEREQDAEDILESMGLLSTLYLRRCKEFSQPTPLNHNGSWVPTRSTIQRKTIDALGLDGQKILSWRRRNVEAAQAASALRTKGAKWAEMQPPPPLPSTAELSPSHRRTVTDADSVNRSPIFAATSTLAGRMNKHQRNMSHLSLEESYSSRSVASSPRRLDMSLQESNRVLNVPKPSREIQKQFEKMSTDTVKRDGGLQVFRDETWAATRRAGLANTSAPGKLEQHALFDHGQEMCSQLLFHPYEHALVVAGQRDDITVWEYPPEHASGAGSVTGGSYGHRLLCRFSNDGDRRASPSLPTSTLEGRDQKSFDARKHSSSSISTLESEYGTLSPRLIGRTTAMQWMNETADPLLILGSDDGKVRIWHDVLSRREEGKMNGVRLVTAWTAIPEFTTGSKGPGLVLNFQQRCGHLLCGGKLNTISIWNLHTEREMGRVNNGSSSYTTAITSYGPTFGLGGHGVAPEIDHGFQGSAAGGGQDDLFVVGSGDGSVRIFDKRVNSGGNLAANVAMCQSHRSWVVNVHIPQSSGGRTVVSGSVSGEIQICDIRRIVQGSVLFDAERPKPRQIQPSRIFDLHRSPMTAMVHHQFAPLFASGSHHQFVHLFNSNGETLSTIRYRDGFFKQRIGPVSALAFHPYKLMLATGGIDTIVSVYAAA</sequence>
<organism evidence="6">
    <name type="scientific">Mucochytrium quahogii</name>
    <dbReference type="NCBI Taxonomy" id="96639"/>
    <lineage>
        <taxon>Eukaryota</taxon>
        <taxon>Sar</taxon>
        <taxon>Stramenopiles</taxon>
        <taxon>Bigyra</taxon>
        <taxon>Labyrinthulomycetes</taxon>
        <taxon>Thraustochytrida</taxon>
        <taxon>Thraustochytriidae</taxon>
        <taxon>Mucochytrium</taxon>
    </lineage>
</organism>
<dbReference type="SMART" id="SM00320">
    <property type="entry name" value="WD40"/>
    <property type="match status" value="7"/>
</dbReference>
<feature type="region of interest" description="Disordered" evidence="4">
    <location>
        <begin position="786"/>
        <end position="821"/>
    </location>
</feature>
<feature type="region of interest" description="Disordered" evidence="4">
    <location>
        <begin position="464"/>
        <end position="492"/>
    </location>
</feature>
<dbReference type="Gene3D" id="2.130.10.10">
    <property type="entry name" value="YVTN repeat-like/Quinoprotein amine dehydrogenase"/>
    <property type="match status" value="2"/>
</dbReference>
<dbReference type="InterPro" id="IPR015943">
    <property type="entry name" value="WD40/YVTN_repeat-like_dom_sf"/>
</dbReference>
<dbReference type="Gene3D" id="1.25.10.10">
    <property type="entry name" value="Leucine-rich Repeat Variant"/>
    <property type="match status" value="1"/>
</dbReference>
<evidence type="ECO:0000256" key="3">
    <source>
        <dbReference type="ARBA" id="ARBA00022737"/>
    </source>
</evidence>
<dbReference type="GO" id="GO:0010506">
    <property type="term" value="P:regulation of autophagy"/>
    <property type="evidence" value="ECO:0007669"/>
    <property type="project" value="TreeGrafter"/>
</dbReference>
<dbReference type="InterPro" id="IPR016024">
    <property type="entry name" value="ARM-type_fold"/>
</dbReference>
<dbReference type="GO" id="GO:0009267">
    <property type="term" value="P:cellular response to starvation"/>
    <property type="evidence" value="ECO:0007669"/>
    <property type="project" value="TreeGrafter"/>
</dbReference>
<dbReference type="GO" id="GO:0005737">
    <property type="term" value="C:cytoplasm"/>
    <property type="evidence" value="ECO:0007669"/>
    <property type="project" value="TreeGrafter"/>
</dbReference>
<protein>
    <recommendedName>
        <fullName evidence="5">Raptor N-terminal CASPase-like domain-containing protein</fullName>
    </recommendedName>
</protein>
<proteinExistence type="inferred from homology"/>
<feature type="region of interest" description="Disordered" evidence="4">
    <location>
        <begin position="1087"/>
        <end position="1124"/>
    </location>
</feature>